<keyword evidence="2" id="KW-1185">Reference proteome</keyword>
<evidence type="ECO:0008006" key="3">
    <source>
        <dbReference type="Google" id="ProtNLM"/>
    </source>
</evidence>
<gene>
    <name evidence="1" type="ORF">J2X20_003258</name>
</gene>
<sequence>MPFAAQAADNLVINGSMNFSGAGAPTGWTLVVPTGESWQSFENHPSPDAGSYFGIQDLDSFAPRFNAVGITQVVSGLQIGASYELSFYSMSNHTSLSPNALQQWRVTFGTQTQTGQQTTASVQTWVQSTMTFTATATVQALTFAAEFLPGSYPEILNVDGISLSAAAVPEVSMQHLLLAGLVGIGALKLRRRRPAS</sequence>
<reference evidence="1 2" key="1">
    <citation type="submission" date="2023-07" db="EMBL/GenBank/DDBJ databases">
        <title>Sorghum-associated microbial communities from plants grown in Nebraska, USA.</title>
        <authorList>
            <person name="Schachtman D."/>
        </authorList>
    </citation>
    <scope>NUCLEOTIDE SEQUENCE [LARGE SCALE GENOMIC DNA]</scope>
    <source>
        <strain evidence="1 2">BE314</strain>
    </source>
</reference>
<comment type="caution">
    <text evidence="1">The sequence shown here is derived from an EMBL/GenBank/DDBJ whole genome shotgun (WGS) entry which is preliminary data.</text>
</comment>
<dbReference type="RefSeq" id="WP_310266661.1">
    <property type="nucleotide sequence ID" value="NZ_JAVDXU010000002.1"/>
</dbReference>
<organism evidence="1 2">
    <name type="scientific">Roseateles saccharophilus</name>
    <name type="common">Pseudomonas saccharophila</name>
    <dbReference type="NCBI Taxonomy" id="304"/>
    <lineage>
        <taxon>Bacteria</taxon>
        <taxon>Pseudomonadati</taxon>
        <taxon>Pseudomonadota</taxon>
        <taxon>Betaproteobacteria</taxon>
        <taxon>Burkholderiales</taxon>
        <taxon>Sphaerotilaceae</taxon>
        <taxon>Roseateles</taxon>
    </lineage>
</organism>
<dbReference type="Gene3D" id="2.60.120.260">
    <property type="entry name" value="Galactose-binding domain-like"/>
    <property type="match status" value="1"/>
</dbReference>
<dbReference type="Proteomes" id="UP001180453">
    <property type="component" value="Unassembled WGS sequence"/>
</dbReference>
<evidence type="ECO:0000313" key="1">
    <source>
        <dbReference type="EMBL" id="MDR7270600.1"/>
    </source>
</evidence>
<name>A0ABU1YP15_ROSSA</name>
<dbReference type="EMBL" id="JAVDXU010000002">
    <property type="protein sequence ID" value="MDR7270600.1"/>
    <property type="molecule type" value="Genomic_DNA"/>
</dbReference>
<evidence type="ECO:0000313" key="2">
    <source>
        <dbReference type="Proteomes" id="UP001180453"/>
    </source>
</evidence>
<proteinExistence type="predicted"/>
<accession>A0ABU1YP15</accession>
<protein>
    <recommendedName>
        <fullName evidence="3">PEP-CTERM protein-sorting domain-containing protein</fullName>
    </recommendedName>
</protein>